<reference evidence="1" key="2">
    <citation type="journal article" date="2015" name="Data Brief">
        <title>Shoot transcriptome of the giant reed, Arundo donax.</title>
        <authorList>
            <person name="Barrero R.A."/>
            <person name="Guerrero F.D."/>
            <person name="Moolhuijzen P."/>
            <person name="Goolsby J.A."/>
            <person name="Tidwell J."/>
            <person name="Bellgard S.E."/>
            <person name="Bellgard M.I."/>
        </authorList>
    </citation>
    <scope>NUCLEOTIDE SEQUENCE</scope>
    <source>
        <tissue evidence="1">Shoot tissue taken approximately 20 cm above the soil surface</tissue>
    </source>
</reference>
<proteinExistence type="predicted"/>
<sequence>MLLTIPLQLSGESVKTKMPRDA</sequence>
<organism evidence="1">
    <name type="scientific">Arundo donax</name>
    <name type="common">Giant reed</name>
    <name type="synonym">Donax arundinaceus</name>
    <dbReference type="NCBI Taxonomy" id="35708"/>
    <lineage>
        <taxon>Eukaryota</taxon>
        <taxon>Viridiplantae</taxon>
        <taxon>Streptophyta</taxon>
        <taxon>Embryophyta</taxon>
        <taxon>Tracheophyta</taxon>
        <taxon>Spermatophyta</taxon>
        <taxon>Magnoliopsida</taxon>
        <taxon>Liliopsida</taxon>
        <taxon>Poales</taxon>
        <taxon>Poaceae</taxon>
        <taxon>PACMAD clade</taxon>
        <taxon>Arundinoideae</taxon>
        <taxon>Arundineae</taxon>
        <taxon>Arundo</taxon>
    </lineage>
</organism>
<reference evidence="1" key="1">
    <citation type="submission" date="2014-09" db="EMBL/GenBank/DDBJ databases">
        <authorList>
            <person name="Magalhaes I.L.F."/>
            <person name="Oliveira U."/>
            <person name="Santos F.R."/>
            <person name="Vidigal T.H.D.A."/>
            <person name="Brescovit A.D."/>
            <person name="Santos A.J."/>
        </authorList>
    </citation>
    <scope>NUCLEOTIDE SEQUENCE</scope>
    <source>
        <tissue evidence="1">Shoot tissue taken approximately 20 cm above the soil surface</tissue>
    </source>
</reference>
<protein>
    <submittedName>
        <fullName evidence="1">Uncharacterized protein</fullName>
    </submittedName>
</protein>
<name>A0A0A9CIZ9_ARUDO</name>
<accession>A0A0A9CIZ9</accession>
<dbReference type="EMBL" id="GBRH01226403">
    <property type="protein sequence ID" value="JAD71492.1"/>
    <property type="molecule type" value="Transcribed_RNA"/>
</dbReference>
<evidence type="ECO:0000313" key="1">
    <source>
        <dbReference type="EMBL" id="JAD71492.1"/>
    </source>
</evidence>
<dbReference type="AlphaFoldDB" id="A0A0A9CIZ9"/>